<organism evidence="1 2">
    <name type="scientific">Streptomyces venezuelae</name>
    <dbReference type="NCBI Taxonomy" id="54571"/>
    <lineage>
        <taxon>Bacteria</taxon>
        <taxon>Bacillati</taxon>
        <taxon>Actinomycetota</taxon>
        <taxon>Actinomycetes</taxon>
        <taxon>Kitasatosporales</taxon>
        <taxon>Streptomycetaceae</taxon>
        <taxon>Streptomyces</taxon>
    </lineage>
</organism>
<dbReference type="Gene3D" id="3.10.28.20">
    <property type="entry name" value="Acetamidase/Formamidase-like domains"/>
    <property type="match status" value="1"/>
</dbReference>
<evidence type="ECO:0008006" key="3">
    <source>
        <dbReference type="Google" id="ProtNLM"/>
    </source>
</evidence>
<dbReference type="OrthoDB" id="9785236at2"/>
<reference evidence="1 2" key="1">
    <citation type="submission" date="2018-05" db="EMBL/GenBank/DDBJ databases">
        <title>Streptomyces venezuelae.</title>
        <authorList>
            <person name="Kim W."/>
            <person name="Lee N."/>
            <person name="Cho B.-K."/>
        </authorList>
    </citation>
    <scope>NUCLEOTIDE SEQUENCE [LARGE SCALE GENOMIC DNA]</scope>
    <source>
        <strain evidence="1 2">ATCC 14584</strain>
    </source>
</reference>
<evidence type="ECO:0000313" key="2">
    <source>
        <dbReference type="Proteomes" id="UP000322927"/>
    </source>
</evidence>
<evidence type="ECO:0000313" key="1">
    <source>
        <dbReference type="EMBL" id="QES38113.1"/>
    </source>
</evidence>
<dbReference type="Pfam" id="PF03069">
    <property type="entry name" value="FmdA_AmdA"/>
    <property type="match status" value="1"/>
</dbReference>
<name>A0A5P2C6D1_STRVZ</name>
<accession>A0A5P2C6D1</accession>
<dbReference type="RefSeq" id="WP_150220311.1">
    <property type="nucleotide sequence ID" value="NZ_CP029192.1"/>
</dbReference>
<protein>
    <recommendedName>
        <fullName evidence="3">Acetamidase</fullName>
    </recommendedName>
</protein>
<dbReference type="AlphaFoldDB" id="A0A5P2C6D1"/>
<dbReference type="InterPro" id="IPR004304">
    <property type="entry name" value="FmdA_AmdA"/>
</dbReference>
<dbReference type="Gene3D" id="2.60.120.580">
    <property type="entry name" value="Acetamidase/Formamidase-like domains"/>
    <property type="match status" value="1"/>
</dbReference>
<dbReference type="Proteomes" id="UP000322927">
    <property type="component" value="Chromosome"/>
</dbReference>
<proteinExistence type="predicted"/>
<dbReference type="GO" id="GO:0016811">
    <property type="term" value="F:hydrolase activity, acting on carbon-nitrogen (but not peptide) bonds, in linear amides"/>
    <property type="evidence" value="ECO:0007669"/>
    <property type="project" value="InterPro"/>
</dbReference>
<gene>
    <name evidence="1" type="ORF">DEJ48_36075</name>
</gene>
<sequence>MNDAQILTVRPEPGEYAWTFGGVPPVARTAPGTVLDRARRTARFSARDSDFTVELPMDPMHGTIGVAPANLEVRSALVPDAHGGNMDTPEMRAGVTCYLGVNVEGAQLSLGDRHARQGEGEACGAAVECAMNTVVIVELLKGISTPWPRIESDTHITSTGSARPLEDAFRISQLDLVQWLVRDYGFNELDAYQFATQTVESPLANVWDTNYTCVAKIRKEWLPARETHRGLHARLRETATSLS</sequence>
<dbReference type="SUPFAM" id="SSF141130">
    <property type="entry name" value="Acetamidase/Formamidase-like"/>
    <property type="match status" value="1"/>
</dbReference>
<dbReference type="EMBL" id="CP029192">
    <property type="protein sequence ID" value="QES38113.1"/>
    <property type="molecule type" value="Genomic_DNA"/>
</dbReference>
<dbReference type="PANTHER" id="PTHR31891:SF1">
    <property type="entry name" value="FORMAMIDASE C869.04-RELATED"/>
    <property type="match status" value="1"/>
</dbReference>
<dbReference type="PANTHER" id="PTHR31891">
    <property type="entry name" value="FORMAMIDASE C869.04-RELATED"/>
    <property type="match status" value="1"/>
</dbReference>